<protein>
    <submittedName>
        <fullName evidence="3">Uncharacterized protein</fullName>
    </submittedName>
</protein>
<accession>A0A2J7XKD0</accession>
<sequence>MRGRQRCGALRWRLAMVLLALNIGLFEAQPVRSPQPPRPPPSPRPPSPPPLPPPSPEPSPVPPSP</sequence>
<feature type="region of interest" description="Disordered" evidence="1">
    <location>
        <begin position="30"/>
        <end position="65"/>
    </location>
</feature>
<keyword evidence="2" id="KW-0732">Signal</keyword>
<reference evidence="3 4" key="1">
    <citation type="journal article" date="2017" name="Mol. Biol. Evol.">
        <title>The 4-celled Tetrabaena socialis nuclear genome reveals the essential components for genetic control of cell number at the origin of multicellularity in the volvocine lineage.</title>
        <authorList>
            <person name="Featherston J."/>
            <person name="Arakaki Y."/>
            <person name="Hanschen E.R."/>
            <person name="Ferris P.J."/>
            <person name="Michod R.E."/>
            <person name="Olson B.J.S.C."/>
            <person name="Nozaki H."/>
            <person name="Durand P.M."/>
        </authorList>
    </citation>
    <scope>NUCLEOTIDE SEQUENCE [LARGE SCALE GENOMIC DNA]</scope>
    <source>
        <strain evidence="3 4">NIES-571</strain>
    </source>
</reference>
<dbReference type="AlphaFoldDB" id="A0A2J7XKD0"/>
<evidence type="ECO:0000256" key="2">
    <source>
        <dbReference type="SAM" id="SignalP"/>
    </source>
</evidence>
<feature type="non-terminal residue" evidence="3">
    <location>
        <position position="65"/>
    </location>
</feature>
<dbReference type="EMBL" id="PGGS01005201">
    <property type="protein sequence ID" value="PNG76232.1"/>
    <property type="molecule type" value="Genomic_DNA"/>
</dbReference>
<evidence type="ECO:0000313" key="3">
    <source>
        <dbReference type="EMBL" id="PNG76232.1"/>
    </source>
</evidence>
<name>A0A2J7XKD0_9CHLO</name>
<proteinExistence type="predicted"/>
<evidence type="ECO:0000313" key="4">
    <source>
        <dbReference type="Proteomes" id="UP000236333"/>
    </source>
</evidence>
<keyword evidence="4" id="KW-1185">Reference proteome</keyword>
<organism evidence="3 4">
    <name type="scientific">Tetrabaena socialis</name>
    <dbReference type="NCBI Taxonomy" id="47790"/>
    <lineage>
        <taxon>Eukaryota</taxon>
        <taxon>Viridiplantae</taxon>
        <taxon>Chlorophyta</taxon>
        <taxon>core chlorophytes</taxon>
        <taxon>Chlorophyceae</taxon>
        <taxon>CS clade</taxon>
        <taxon>Chlamydomonadales</taxon>
        <taxon>Tetrabaenaceae</taxon>
        <taxon>Tetrabaena</taxon>
    </lineage>
</organism>
<feature type="chain" id="PRO_5014324724" evidence="2">
    <location>
        <begin position="29"/>
        <end position="65"/>
    </location>
</feature>
<evidence type="ECO:0000256" key="1">
    <source>
        <dbReference type="SAM" id="MobiDB-lite"/>
    </source>
</evidence>
<feature type="signal peptide" evidence="2">
    <location>
        <begin position="1"/>
        <end position="28"/>
    </location>
</feature>
<gene>
    <name evidence="3" type="ORF">TSOC_015374</name>
</gene>
<comment type="caution">
    <text evidence="3">The sequence shown here is derived from an EMBL/GenBank/DDBJ whole genome shotgun (WGS) entry which is preliminary data.</text>
</comment>
<feature type="compositionally biased region" description="Pro residues" evidence="1">
    <location>
        <begin position="33"/>
        <end position="65"/>
    </location>
</feature>
<dbReference type="Proteomes" id="UP000236333">
    <property type="component" value="Unassembled WGS sequence"/>
</dbReference>